<protein>
    <submittedName>
        <fullName evidence="3">GNAT family acetyltransferase</fullName>
    </submittedName>
</protein>
<dbReference type="RefSeq" id="WP_132192419.1">
    <property type="nucleotide sequence ID" value="NZ_SLWM01000015.1"/>
</dbReference>
<reference evidence="3 4" key="1">
    <citation type="journal article" date="2015" name="Stand. Genomic Sci.">
        <title>Genomic Encyclopedia of Bacterial and Archaeal Type Strains, Phase III: the genomes of soil and plant-associated and newly described type strains.</title>
        <authorList>
            <person name="Whitman W.B."/>
            <person name="Woyke T."/>
            <person name="Klenk H.P."/>
            <person name="Zhou Y."/>
            <person name="Lilburn T.G."/>
            <person name="Beck B.J."/>
            <person name="De Vos P."/>
            <person name="Vandamme P."/>
            <person name="Eisen J.A."/>
            <person name="Garrity G."/>
            <person name="Hugenholtz P."/>
            <person name="Kyrpides N.C."/>
        </authorList>
    </citation>
    <scope>NUCLEOTIDE SEQUENCE [LARGE SCALE GENOMIC DNA]</scope>
    <source>
        <strain evidence="3 4">VKM Ac-2538</strain>
    </source>
</reference>
<dbReference type="SUPFAM" id="SSF55729">
    <property type="entry name" value="Acyl-CoA N-acyltransferases (Nat)"/>
    <property type="match status" value="1"/>
</dbReference>
<dbReference type="EMBL" id="SLWM01000015">
    <property type="protein sequence ID" value="TCO16999.1"/>
    <property type="molecule type" value="Genomic_DNA"/>
</dbReference>
<evidence type="ECO:0000313" key="3">
    <source>
        <dbReference type="EMBL" id="TCO16999.1"/>
    </source>
</evidence>
<dbReference type="InterPro" id="IPR016181">
    <property type="entry name" value="Acyl_CoA_acyltransferase"/>
</dbReference>
<feature type="domain" description="N-acetyltransferase" evidence="2">
    <location>
        <begin position="15"/>
        <end position="101"/>
    </location>
</feature>
<keyword evidence="4" id="KW-1185">Reference proteome</keyword>
<sequence length="332" mass="37502">MTILMDDQDGQVLVVEDSDLAYYELRLEGAAVGTLDFRDIEGRRVLGLTEIRPDLRGRGLATTLIHVVLDDLLRRGIQISNYCPAVDRFLRTHSEYNVVVDPARPGMTDSRTLHKAGPAESALDAAMRSEHARLRDLVDESRTGETPLTRRRHDADLFSAYAAQHLAAATELLLRHASSWPADDVSAYLGNTKQLEKSLRVLKGRQYGDSRYLHLRFGEVWEVVIRLLSEHEELENRVTARIQDEFDQGIIKSLAEELLLKQDKSPTRSHPSSPHMGVIGNVARRLWRIADTTTDDLEGRLVPTRYHRHPKRDSSFSHYLRGTPIDGDDAAT</sequence>
<comment type="caution">
    <text evidence="3">The sequence shown here is derived from an EMBL/GenBank/DDBJ whole genome shotgun (WGS) entry which is preliminary data.</text>
</comment>
<dbReference type="PROSITE" id="PS51729">
    <property type="entry name" value="GNAT_YJDJ"/>
    <property type="match status" value="1"/>
</dbReference>
<organism evidence="3 4">
    <name type="scientific">Kribbella orskensis</name>
    <dbReference type="NCBI Taxonomy" id="2512216"/>
    <lineage>
        <taxon>Bacteria</taxon>
        <taxon>Bacillati</taxon>
        <taxon>Actinomycetota</taxon>
        <taxon>Actinomycetes</taxon>
        <taxon>Propionibacteriales</taxon>
        <taxon>Kribbellaceae</taxon>
        <taxon>Kribbella</taxon>
    </lineage>
</organism>
<dbReference type="InterPro" id="IPR031165">
    <property type="entry name" value="GNAT_YJDJ"/>
</dbReference>
<dbReference type="Proteomes" id="UP000295818">
    <property type="component" value="Unassembled WGS sequence"/>
</dbReference>
<name>A0ABY2BD78_9ACTN</name>
<gene>
    <name evidence="3" type="ORF">EV644_11519</name>
</gene>
<proteinExistence type="predicted"/>
<evidence type="ECO:0000313" key="4">
    <source>
        <dbReference type="Proteomes" id="UP000295818"/>
    </source>
</evidence>
<feature type="region of interest" description="Disordered" evidence="1">
    <location>
        <begin position="308"/>
        <end position="332"/>
    </location>
</feature>
<evidence type="ECO:0000259" key="2">
    <source>
        <dbReference type="PROSITE" id="PS51729"/>
    </source>
</evidence>
<evidence type="ECO:0000256" key="1">
    <source>
        <dbReference type="SAM" id="MobiDB-lite"/>
    </source>
</evidence>
<dbReference type="Pfam" id="PF14542">
    <property type="entry name" value="Acetyltransf_CG"/>
    <property type="match status" value="1"/>
</dbReference>
<dbReference type="Gene3D" id="3.40.630.30">
    <property type="match status" value="1"/>
</dbReference>
<accession>A0ABY2BD78</accession>